<evidence type="ECO:0000256" key="1">
    <source>
        <dbReference type="ARBA" id="ARBA00005725"/>
    </source>
</evidence>
<dbReference type="PANTHER" id="PTHR47706:SF4">
    <property type="entry name" value="NMRA-LIKE DOMAIN-CONTAINING PROTEIN"/>
    <property type="match status" value="1"/>
</dbReference>
<reference evidence="5 6" key="1">
    <citation type="submission" date="2015-01" db="EMBL/GenBank/DDBJ databases">
        <title>The Genome Sequence of Ochroconis gallopava CBS43764.</title>
        <authorList>
            <consortium name="The Broad Institute Genomics Platform"/>
            <person name="Cuomo C."/>
            <person name="de Hoog S."/>
            <person name="Gorbushina A."/>
            <person name="Stielow B."/>
            <person name="Teixiera M."/>
            <person name="Abouelleil A."/>
            <person name="Chapman S.B."/>
            <person name="Priest M."/>
            <person name="Young S.K."/>
            <person name="Wortman J."/>
            <person name="Nusbaum C."/>
            <person name="Birren B."/>
        </authorList>
    </citation>
    <scope>NUCLEOTIDE SEQUENCE [LARGE SCALE GENOMIC DNA]</scope>
    <source>
        <strain evidence="5 6">CBS 43764</strain>
    </source>
</reference>
<dbReference type="GO" id="GO:0016491">
    <property type="term" value="F:oxidoreductase activity"/>
    <property type="evidence" value="ECO:0007669"/>
    <property type="project" value="UniProtKB-KW"/>
</dbReference>
<dbReference type="HOGENOM" id="CLU_044876_0_2_1"/>
<gene>
    <name evidence="5" type="ORF">PV09_04550</name>
</gene>
<dbReference type="Pfam" id="PF05368">
    <property type="entry name" value="NmrA"/>
    <property type="match status" value="1"/>
</dbReference>
<name>A0A0D2ACP5_9PEZI</name>
<evidence type="ECO:0000259" key="4">
    <source>
        <dbReference type="Pfam" id="PF05368"/>
    </source>
</evidence>
<evidence type="ECO:0000313" key="5">
    <source>
        <dbReference type="EMBL" id="KIW04245.1"/>
    </source>
</evidence>
<dbReference type="Gene3D" id="3.40.50.720">
    <property type="entry name" value="NAD(P)-binding Rossmann-like Domain"/>
    <property type="match status" value="1"/>
</dbReference>
<proteinExistence type="inferred from homology"/>
<dbReference type="Proteomes" id="UP000053259">
    <property type="component" value="Unassembled WGS sequence"/>
</dbReference>
<keyword evidence="3" id="KW-0560">Oxidoreductase</keyword>
<dbReference type="AlphaFoldDB" id="A0A0D2ACP5"/>
<dbReference type="PANTHER" id="PTHR47706">
    <property type="entry name" value="NMRA-LIKE FAMILY PROTEIN"/>
    <property type="match status" value="1"/>
</dbReference>
<comment type="similarity">
    <text evidence="1">Belongs to the NmrA-type oxidoreductase family. Isoflavone reductase subfamily.</text>
</comment>
<dbReference type="InterPro" id="IPR008030">
    <property type="entry name" value="NmrA-like"/>
</dbReference>
<feature type="domain" description="NmrA-like" evidence="4">
    <location>
        <begin position="4"/>
        <end position="267"/>
    </location>
</feature>
<accession>A0A0D2ACP5</accession>
<organism evidence="5 6">
    <name type="scientific">Verruconis gallopava</name>
    <dbReference type="NCBI Taxonomy" id="253628"/>
    <lineage>
        <taxon>Eukaryota</taxon>
        <taxon>Fungi</taxon>
        <taxon>Dikarya</taxon>
        <taxon>Ascomycota</taxon>
        <taxon>Pezizomycotina</taxon>
        <taxon>Dothideomycetes</taxon>
        <taxon>Pleosporomycetidae</taxon>
        <taxon>Venturiales</taxon>
        <taxon>Sympoventuriaceae</taxon>
        <taxon>Verruconis</taxon>
    </lineage>
</organism>
<evidence type="ECO:0000256" key="3">
    <source>
        <dbReference type="ARBA" id="ARBA00023002"/>
    </source>
</evidence>
<dbReference type="InParanoid" id="A0A0D2ACP5"/>
<protein>
    <recommendedName>
        <fullName evidence="4">NmrA-like domain-containing protein</fullName>
    </recommendedName>
</protein>
<evidence type="ECO:0000313" key="6">
    <source>
        <dbReference type="Proteomes" id="UP000053259"/>
    </source>
</evidence>
<evidence type="ECO:0000256" key="2">
    <source>
        <dbReference type="ARBA" id="ARBA00022857"/>
    </source>
</evidence>
<dbReference type="Gene3D" id="3.90.25.10">
    <property type="entry name" value="UDP-galactose 4-epimerase, domain 1"/>
    <property type="match status" value="1"/>
</dbReference>
<dbReference type="EMBL" id="KN847541">
    <property type="protein sequence ID" value="KIW04245.1"/>
    <property type="molecule type" value="Genomic_DNA"/>
</dbReference>
<keyword evidence="6" id="KW-1185">Reference proteome</keyword>
<dbReference type="InterPro" id="IPR036291">
    <property type="entry name" value="NAD(P)-bd_dom_sf"/>
</dbReference>
<dbReference type="GeneID" id="27312523"/>
<dbReference type="SUPFAM" id="SSF51735">
    <property type="entry name" value="NAD(P)-binding Rossmann-fold domains"/>
    <property type="match status" value="1"/>
</dbReference>
<keyword evidence="2" id="KW-0521">NADP</keyword>
<dbReference type="InterPro" id="IPR051609">
    <property type="entry name" value="NmrA/Isoflavone_reductase-like"/>
</dbReference>
<sequence>MVHIAIAGGSGQVAREVIDALLMTKKHEITILSRHKQVPITDTRIQLQTVNYKETISLVQSLQGVHTVLSFIQVLSDSGQEAQKNLIDAAISAGVKRFAPSEFGSKETIHMPWWAGKEKVRSYLKEVSKHANDFEYTLFQPGLFLEYLAYPFKTSKYLEPLQTIFDFQNNRAILVDGHEHAIMTLTAVADFASIIARAVEDERKWPIISGIQSNKLSFSRVVEIGSQIRGQPLDIEKVRIEDLEAGNLETLWRLEGVHRSVDTSTAYEMRKKIAIGILLSSSKGAWDISDEMNQRYPDHRFISLQCFLERVWGSSNISNV</sequence>
<dbReference type="VEuPathDB" id="FungiDB:PV09_04550"/>
<dbReference type="RefSeq" id="XP_016214114.1">
    <property type="nucleotide sequence ID" value="XM_016357912.1"/>
</dbReference>
<dbReference type="OrthoDB" id="10000533at2759"/>